<feature type="region of interest" description="Disordered" evidence="3">
    <location>
        <begin position="438"/>
        <end position="488"/>
    </location>
</feature>
<evidence type="ECO:0008006" key="6">
    <source>
        <dbReference type="Google" id="ProtNLM"/>
    </source>
</evidence>
<dbReference type="InterPro" id="IPR024079">
    <property type="entry name" value="MetalloPept_cat_dom_sf"/>
</dbReference>
<evidence type="ECO:0000313" key="4">
    <source>
        <dbReference type="EMBL" id="GHA00393.1"/>
    </source>
</evidence>
<dbReference type="Pfam" id="PF02412">
    <property type="entry name" value="TSP_3"/>
    <property type="match status" value="2"/>
</dbReference>
<dbReference type="GO" id="GO:0008237">
    <property type="term" value="F:metallopeptidase activity"/>
    <property type="evidence" value="ECO:0007669"/>
    <property type="project" value="InterPro"/>
</dbReference>
<sequence>MVGKKYLGASESGSLVGYWWIVALVLSVCSHTTSAQTGVAPDLFSYSTRTVASKMVADGAVQSVKPIDVNRKIAQLKEGDTLQIPMPDGALMTLEIYRTGTAPNGDVQLWGKNDDTEDWLVITFGKKQVYASFGDETSNYSIGWDQLSGTVLIDAKQVQQSIDLADDIKVPPSKLVAHDVRGSKTPVTGHSTGTKAIIGVMAIYSDEFSAGFSDPVSRINQMIAFTNAAYDRSGVNIQLELARAQQLAFNNSASTGTLLDAVTDSTGVFSTVPSLRNQYFADLVAVLPYVGNSGVAGIAWINGESEAYGFSVTQFASWGSDSVFAHEIGHNLGSGHERASANSGQPSPCDNRYTFEDYACGHGNGSQGTIMSYLNDAAWNYVFSNPDLNCNGEPCGVPAGQSNQADNRRAFNSSGPLVAGFRYDPSRDVDSDGVFNEYDNCPNVENPDQTNSDGDAFGDVCDDDSDNDGVNDDIDNCPLDENADQADADSNGLGDVCDPGEMCFPVDAGMGRMAVVCL</sequence>
<dbReference type="Gene3D" id="4.10.1080.10">
    <property type="entry name" value="TSP type-3 repeat"/>
    <property type="match status" value="1"/>
</dbReference>
<reference evidence="4" key="2">
    <citation type="submission" date="2020-09" db="EMBL/GenBank/DDBJ databases">
        <authorList>
            <person name="Sun Q."/>
            <person name="Kim S."/>
        </authorList>
    </citation>
    <scope>NUCLEOTIDE SEQUENCE</scope>
    <source>
        <strain evidence="4">KCTC 12711</strain>
    </source>
</reference>
<dbReference type="GO" id="GO:0005509">
    <property type="term" value="F:calcium ion binding"/>
    <property type="evidence" value="ECO:0007669"/>
    <property type="project" value="InterPro"/>
</dbReference>
<organism evidence="4 5">
    <name type="scientific">Arenicella chitinivorans</name>
    <dbReference type="NCBI Taxonomy" id="1329800"/>
    <lineage>
        <taxon>Bacteria</taxon>
        <taxon>Pseudomonadati</taxon>
        <taxon>Pseudomonadota</taxon>
        <taxon>Gammaproteobacteria</taxon>
        <taxon>Arenicellales</taxon>
        <taxon>Arenicellaceae</taxon>
        <taxon>Arenicella</taxon>
    </lineage>
</organism>
<evidence type="ECO:0000256" key="3">
    <source>
        <dbReference type="SAM" id="MobiDB-lite"/>
    </source>
</evidence>
<reference evidence="4" key="1">
    <citation type="journal article" date="2014" name="Int. J. Syst. Evol. Microbiol.">
        <title>Complete genome sequence of Corynebacterium casei LMG S-19264T (=DSM 44701T), isolated from a smear-ripened cheese.</title>
        <authorList>
            <consortium name="US DOE Joint Genome Institute (JGI-PGF)"/>
            <person name="Walter F."/>
            <person name="Albersmeier A."/>
            <person name="Kalinowski J."/>
            <person name="Ruckert C."/>
        </authorList>
    </citation>
    <scope>NUCLEOTIDE SEQUENCE</scope>
    <source>
        <strain evidence="4">KCTC 12711</strain>
    </source>
</reference>
<dbReference type="EMBL" id="BMXA01000001">
    <property type="protein sequence ID" value="GHA00393.1"/>
    <property type="molecule type" value="Genomic_DNA"/>
</dbReference>
<dbReference type="GO" id="GO:0007155">
    <property type="term" value="P:cell adhesion"/>
    <property type="evidence" value="ECO:0007669"/>
    <property type="project" value="InterPro"/>
</dbReference>
<dbReference type="InterPro" id="IPR003367">
    <property type="entry name" value="Thrombospondin_3-like_rpt"/>
</dbReference>
<dbReference type="Gene3D" id="3.40.390.10">
    <property type="entry name" value="Collagenase (Catalytic Domain)"/>
    <property type="match status" value="1"/>
</dbReference>
<dbReference type="AlphaFoldDB" id="A0A918RJH1"/>
<dbReference type="PROSITE" id="PS51234">
    <property type="entry name" value="TSP3"/>
    <property type="match status" value="1"/>
</dbReference>
<comment type="caution">
    <text evidence="4">The sequence shown here is derived from an EMBL/GenBank/DDBJ whole genome shotgun (WGS) entry which is preliminary data.</text>
</comment>
<dbReference type="SUPFAM" id="SSF103647">
    <property type="entry name" value="TSP type-3 repeat"/>
    <property type="match status" value="1"/>
</dbReference>
<proteinExistence type="predicted"/>
<keyword evidence="5" id="KW-1185">Reference proteome</keyword>
<gene>
    <name evidence="4" type="ORF">GCM10008090_06430</name>
</gene>
<dbReference type="Proteomes" id="UP000614811">
    <property type="component" value="Unassembled WGS sequence"/>
</dbReference>
<evidence type="ECO:0000256" key="1">
    <source>
        <dbReference type="ARBA" id="ARBA00022729"/>
    </source>
</evidence>
<accession>A0A918RJH1</accession>
<feature type="compositionally biased region" description="Acidic residues" evidence="3">
    <location>
        <begin position="460"/>
        <end position="475"/>
    </location>
</feature>
<dbReference type="InterPro" id="IPR028974">
    <property type="entry name" value="TSP_type-3_rpt"/>
</dbReference>
<dbReference type="SUPFAM" id="SSF55486">
    <property type="entry name" value="Metalloproteases ('zincins'), catalytic domain"/>
    <property type="match status" value="1"/>
</dbReference>
<evidence type="ECO:0000256" key="2">
    <source>
        <dbReference type="ARBA" id="ARBA00022837"/>
    </source>
</evidence>
<keyword evidence="1" id="KW-0732">Signal</keyword>
<keyword evidence="2" id="KW-0106">Calcium</keyword>
<dbReference type="Pfam" id="PF13583">
    <property type="entry name" value="Reprolysin_4"/>
    <property type="match status" value="1"/>
</dbReference>
<dbReference type="InterPro" id="IPR017897">
    <property type="entry name" value="Thrombospondin_3_rpt"/>
</dbReference>
<dbReference type="PANTHER" id="PTHR10199">
    <property type="entry name" value="THROMBOSPONDIN"/>
    <property type="match status" value="1"/>
</dbReference>
<protein>
    <recommendedName>
        <fullName evidence="6">Peptidase M12B domain-containing protein</fullName>
    </recommendedName>
</protein>
<dbReference type="RefSeq" id="WP_229794109.1">
    <property type="nucleotide sequence ID" value="NZ_BMXA01000001.1"/>
</dbReference>
<name>A0A918RJH1_9GAMM</name>
<evidence type="ECO:0000313" key="5">
    <source>
        <dbReference type="Proteomes" id="UP000614811"/>
    </source>
</evidence>